<dbReference type="InterPro" id="IPR053134">
    <property type="entry name" value="RNA-dir_DNA_polymerase"/>
</dbReference>
<dbReference type="InterPro" id="IPR043502">
    <property type="entry name" value="DNA/RNA_pol_sf"/>
</dbReference>
<dbReference type="Gene3D" id="3.30.70.270">
    <property type="match status" value="1"/>
</dbReference>
<evidence type="ECO:0000256" key="1">
    <source>
        <dbReference type="SAM" id="MobiDB-lite"/>
    </source>
</evidence>
<dbReference type="SUPFAM" id="SSF56672">
    <property type="entry name" value="DNA/RNA polymerases"/>
    <property type="match status" value="1"/>
</dbReference>
<evidence type="ECO:0000313" key="2">
    <source>
        <dbReference type="EMBL" id="GJT79042.1"/>
    </source>
</evidence>
<feature type="region of interest" description="Disordered" evidence="1">
    <location>
        <begin position="52"/>
        <end position="113"/>
    </location>
</feature>
<evidence type="ECO:0008006" key="4">
    <source>
        <dbReference type="Google" id="ProtNLM"/>
    </source>
</evidence>
<dbReference type="PANTHER" id="PTHR24559">
    <property type="entry name" value="TRANSPOSON TY3-I GAG-POL POLYPROTEIN"/>
    <property type="match status" value="1"/>
</dbReference>
<organism evidence="2 3">
    <name type="scientific">Tanacetum coccineum</name>
    <dbReference type="NCBI Taxonomy" id="301880"/>
    <lineage>
        <taxon>Eukaryota</taxon>
        <taxon>Viridiplantae</taxon>
        <taxon>Streptophyta</taxon>
        <taxon>Embryophyta</taxon>
        <taxon>Tracheophyta</taxon>
        <taxon>Spermatophyta</taxon>
        <taxon>Magnoliopsida</taxon>
        <taxon>eudicotyledons</taxon>
        <taxon>Gunneridae</taxon>
        <taxon>Pentapetalae</taxon>
        <taxon>asterids</taxon>
        <taxon>campanulids</taxon>
        <taxon>Asterales</taxon>
        <taxon>Asteraceae</taxon>
        <taxon>Asteroideae</taxon>
        <taxon>Anthemideae</taxon>
        <taxon>Anthemidinae</taxon>
        <taxon>Tanacetum</taxon>
    </lineage>
</organism>
<sequence>MRDGLTTNVKDPIHIGIATITYGMTLGGRSKYASGGYSRKIISLIRPPPAPNETVEVSVHSSGKTYDPPANPNTKTAIFLDDSEDEAEEVEKEAEPLPKKPTQTDTPPLKAYKPKIPYPTLEQIKNRGYDMQVFRLDQRIDSIFKTDPTKAWRNPKILLSLNGSRMMTRVPLILGRPFLHIVDAIIRVKNKELNLGIGEDRVTFHIDKSYGSIHGNIGQMLLHGWNVQEDEVKRHFRGGYHQNDVNYVSGLVSKIQNDLGVVKPLPKHLEYAFLEEISSPSIIYAIEDSPWVSLVHCVPKKGGMTIVTNEDNEQVPHETANRMACCIEYRKCEEATRKDHFPLPFMDQMLERLAGNKLFCFLDGFSRYFSNSHRTSRSGKDDFHLPLWETYPNKRMPFGLLQRSTSNFSKELNSNFLGYARNLHGTHLVLNWEKCHFMVTEGIVLGHKVSCKGLEVDKAKINVIAKLPPPLTSKPLEILLLQEFDIEIKNKKGAENVATDHLSQLEKPNLKELKDEEINDEFPDEFLISIETDEEESS</sequence>
<accession>A0ABQ5GVW9</accession>
<name>A0ABQ5GVW9_9ASTR</name>
<comment type="caution">
    <text evidence="2">The sequence shown here is derived from an EMBL/GenBank/DDBJ whole genome shotgun (WGS) entry which is preliminary data.</text>
</comment>
<feature type="compositionally biased region" description="Acidic residues" evidence="1">
    <location>
        <begin position="81"/>
        <end position="92"/>
    </location>
</feature>
<protein>
    <recommendedName>
        <fullName evidence="4">Reverse transcriptase domain-containing protein</fullName>
    </recommendedName>
</protein>
<reference evidence="2" key="2">
    <citation type="submission" date="2022-01" db="EMBL/GenBank/DDBJ databases">
        <authorList>
            <person name="Yamashiro T."/>
            <person name="Shiraishi A."/>
            <person name="Satake H."/>
            <person name="Nakayama K."/>
        </authorList>
    </citation>
    <scope>NUCLEOTIDE SEQUENCE</scope>
</reference>
<dbReference type="PANTHER" id="PTHR24559:SF444">
    <property type="entry name" value="REVERSE TRANSCRIPTASE DOMAIN-CONTAINING PROTEIN"/>
    <property type="match status" value="1"/>
</dbReference>
<dbReference type="EMBL" id="BQNB010018860">
    <property type="protein sequence ID" value="GJT79042.1"/>
    <property type="molecule type" value="Genomic_DNA"/>
</dbReference>
<keyword evidence="3" id="KW-1185">Reference proteome</keyword>
<dbReference type="InterPro" id="IPR043128">
    <property type="entry name" value="Rev_trsase/Diguanyl_cyclase"/>
</dbReference>
<dbReference type="Proteomes" id="UP001151760">
    <property type="component" value="Unassembled WGS sequence"/>
</dbReference>
<dbReference type="CDD" id="cd01647">
    <property type="entry name" value="RT_LTR"/>
    <property type="match status" value="1"/>
</dbReference>
<proteinExistence type="predicted"/>
<gene>
    <name evidence="2" type="ORF">Tco_1045767</name>
</gene>
<evidence type="ECO:0000313" key="3">
    <source>
        <dbReference type="Proteomes" id="UP001151760"/>
    </source>
</evidence>
<reference evidence="2" key="1">
    <citation type="journal article" date="2022" name="Int. J. Mol. Sci.">
        <title>Draft Genome of Tanacetum Coccineum: Genomic Comparison of Closely Related Tanacetum-Family Plants.</title>
        <authorList>
            <person name="Yamashiro T."/>
            <person name="Shiraishi A."/>
            <person name="Nakayama K."/>
            <person name="Satake H."/>
        </authorList>
    </citation>
    <scope>NUCLEOTIDE SEQUENCE</scope>
</reference>